<dbReference type="Proteomes" id="UP000272781">
    <property type="component" value="Unassembled WGS sequence"/>
</dbReference>
<dbReference type="InterPro" id="IPR025991">
    <property type="entry name" value="Chemoreceptor_zinc-bind_dom"/>
</dbReference>
<evidence type="ECO:0000313" key="6">
    <source>
        <dbReference type="EMBL" id="ROR41230.1"/>
    </source>
</evidence>
<accession>A0AAJ4RF07</accession>
<dbReference type="InterPro" id="IPR004089">
    <property type="entry name" value="MCPsignal_dom"/>
</dbReference>
<reference evidence="5" key="3">
    <citation type="submission" date="2019-06" db="EMBL/GenBank/DDBJ databases">
        <title>A comparative analysis of the Nautiliaceae.</title>
        <authorList>
            <person name="Grosche A."/>
            <person name="Smedile F."/>
            <person name="Vetriani C."/>
        </authorList>
    </citation>
    <scope>NUCLEOTIDE SEQUENCE</scope>
    <source>
        <strain evidence="5">TB6</strain>
    </source>
</reference>
<proteinExistence type="predicted"/>
<evidence type="ECO:0000259" key="4">
    <source>
        <dbReference type="PROSITE" id="PS50111"/>
    </source>
</evidence>
<dbReference type="AlphaFoldDB" id="A0AAJ4RF07"/>
<gene>
    <name evidence="5" type="ORF">C6V80_03555</name>
    <name evidence="6" type="ORF">EDC58_0717</name>
</gene>
<dbReference type="PANTHER" id="PTHR32089">
    <property type="entry name" value="METHYL-ACCEPTING CHEMOTAXIS PROTEIN MCPB"/>
    <property type="match status" value="1"/>
</dbReference>
<reference evidence="8" key="1">
    <citation type="submission" date="2018-03" db="EMBL/GenBank/DDBJ databases">
        <title>A comparative analysis of the Nautiliaceae.</title>
        <authorList>
            <person name="Grosche A."/>
            <person name="Smedile F."/>
            <person name="Vetriani C."/>
        </authorList>
    </citation>
    <scope>NUCLEOTIDE SEQUENCE [LARGE SCALE GENOMIC DNA]</scope>
    <source>
        <strain evidence="8">TB6</strain>
    </source>
</reference>
<dbReference type="GO" id="GO:0016020">
    <property type="term" value="C:membrane"/>
    <property type="evidence" value="ECO:0007669"/>
    <property type="project" value="InterPro"/>
</dbReference>
<evidence type="ECO:0000313" key="5">
    <source>
        <dbReference type="EMBL" id="QCI28062.1"/>
    </source>
</evidence>
<keyword evidence="3" id="KW-0175">Coiled coil</keyword>
<dbReference type="Gene3D" id="1.10.287.950">
    <property type="entry name" value="Methyl-accepting chemotaxis protein"/>
    <property type="match status" value="1"/>
</dbReference>
<dbReference type="Pfam" id="PF13682">
    <property type="entry name" value="CZB"/>
    <property type="match status" value="1"/>
</dbReference>
<sequence>MNRVVITAILVIVASYLVFKGEYIGAIGALLPLVFVWWPKKEVKNENTLDKIQNVVEKAYNGEIYHRIILDDDKTKEEKIGWHINEMLDQIEDLLRESQNTIKAIIEGKDYRYILPSGLHGEFRNVAYEFEKAIESLKISKKVELIANLGKRFTQIDGGVPENLRRVGESIYKIDDSFKEIALKVKNSSKQADETYYIMQESKNDFEELSQKVMETSSEIEQMASQISSISDIVELIKDIADQTNLLALNAAIEAARAGEHGRGFAVVADNVRELAEKTQKATNEIAITIQTLQQQFMNISDNTSKVVQISEKSYKTLENFENLLNILQKELLDVSNISDINTLKLIFITFKLHHIIYKSNVYSSVTREHVEDFLLDINAENCMLGKWLEVPEIKEILIKTKYYSRFKKYHEEIHNIGHEVLLRVKKEGVTRENEDWYYDKLVELEKYAKLLFEEFEKFVETAKEEKLLEQILDASKKIHI</sequence>
<reference evidence="6 7" key="2">
    <citation type="submission" date="2018-11" db="EMBL/GenBank/DDBJ databases">
        <title>Genomic Encyclopedia of Type Strains, Phase IV (KMG-IV): sequencing the most valuable type-strain genomes for metagenomic binning, comparative biology and taxonomic classification.</title>
        <authorList>
            <person name="Goeker M."/>
        </authorList>
    </citation>
    <scope>NUCLEOTIDE SEQUENCE [LARGE SCALE GENOMIC DNA]</scope>
    <source>
        <strain evidence="6 7">DSM 27783</strain>
    </source>
</reference>
<dbReference type="EMBL" id="CP027432">
    <property type="protein sequence ID" value="QCI28062.1"/>
    <property type="molecule type" value="Genomic_DNA"/>
</dbReference>
<dbReference type="EMBL" id="RJVK01000001">
    <property type="protein sequence ID" value="ROR41230.1"/>
    <property type="molecule type" value="Genomic_DNA"/>
</dbReference>
<evidence type="ECO:0000256" key="1">
    <source>
        <dbReference type="ARBA" id="ARBA00023224"/>
    </source>
</evidence>
<evidence type="ECO:0000313" key="8">
    <source>
        <dbReference type="Proteomes" id="UP000298805"/>
    </source>
</evidence>
<keyword evidence="8" id="KW-1185">Reference proteome</keyword>
<evidence type="ECO:0000256" key="3">
    <source>
        <dbReference type="SAM" id="Coils"/>
    </source>
</evidence>
<dbReference type="GO" id="GO:0007165">
    <property type="term" value="P:signal transduction"/>
    <property type="evidence" value="ECO:0007669"/>
    <property type="project" value="UniProtKB-KW"/>
</dbReference>
<dbReference type="SMART" id="SM00283">
    <property type="entry name" value="MA"/>
    <property type="match status" value="1"/>
</dbReference>
<organism evidence="6 7">
    <name type="scientific">Caminibacter pacificus</name>
    <dbReference type="NCBI Taxonomy" id="1424653"/>
    <lineage>
        <taxon>Bacteria</taxon>
        <taxon>Pseudomonadati</taxon>
        <taxon>Campylobacterota</taxon>
        <taxon>Epsilonproteobacteria</taxon>
        <taxon>Nautiliales</taxon>
        <taxon>Nautiliaceae</taxon>
        <taxon>Caminibacter</taxon>
    </lineage>
</organism>
<dbReference type="PANTHER" id="PTHR32089:SF112">
    <property type="entry name" value="LYSOZYME-LIKE PROTEIN-RELATED"/>
    <property type="match status" value="1"/>
</dbReference>
<dbReference type="Pfam" id="PF00015">
    <property type="entry name" value="MCPsignal"/>
    <property type="match status" value="1"/>
</dbReference>
<name>A0AAJ4RF07_9BACT</name>
<dbReference type="PROSITE" id="PS50111">
    <property type="entry name" value="CHEMOTAXIS_TRANSDUC_2"/>
    <property type="match status" value="1"/>
</dbReference>
<dbReference type="SUPFAM" id="SSF58104">
    <property type="entry name" value="Methyl-accepting chemotaxis protein (MCP) signaling domain"/>
    <property type="match status" value="1"/>
</dbReference>
<protein>
    <submittedName>
        <fullName evidence="5 6">Chemotaxis protein</fullName>
    </submittedName>
</protein>
<dbReference type="Proteomes" id="UP000298805">
    <property type="component" value="Chromosome"/>
</dbReference>
<evidence type="ECO:0000256" key="2">
    <source>
        <dbReference type="PROSITE-ProRule" id="PRU00284"/>
    </source>
</evidence>
<dbReference type="Gene3D" id="1.20.120.30">
    <property type="entry name" value="Aspartate receptor, ligand-binding domain"/>
    <property type="match status" value="1"/>
</dbReference>
<dbReference type="RefSeq" id="WP_123352123.1">
    <property type="nucleotide sequence ID" value="NZ_CP027432.2"/>
</dbReference>
<evidence type="ECO:0000313" key="7">
    <source>
        <dbReference type="Proteomes" id="UP000272781"/>
    </source>
</evidence>
<feature type="domain" description="Methyl-accepting transducer" evidence="4">
    <location>
        <begin position="135"/>
        <end position="296"/>
    </location>
</feature>
<keyword evidence="1 2" id="KW-0807">Transducer</keyword>
<feature type="coiled-coil region" evidence="3">
    <location>
        <begin position="199"/>
        <end position="226"/>
    </location>
</feature>